<organism evidence="1 2">
    <name type="scientific">Sphingomonas hankookensis</name>
    <dbReference type="NCBI Taxonomy" id="563996"/>
    <lineage>
        <taxon>Bacteria</taxon>
        <taxon>Pseudomonadati</taxon>
        <taxon>Pseudomonadota</taxon>
        <taxon>Alphaproteobacteria</taxon>
        <taxon>Sphingomonadales</taxon>
        <taxon>Sphingomonadaceae</taxon>
        <taxon>Sphingomonas</taxon>
    </lineage>
</organism>
<sequence length="95" mass="10752">MSDVGSQSFTPKHSAAKIQRLFVSRSLSLLCTSPSEWVAMPIATYYDTVRFTYDSVAEWLTSMLKIEAAMRRMTTGMRIPSQKLGRRTVSRRTTA</sequence>
<proteinExistence type="predicted"/>
<accession>A0ABR5YBQ1</accession>
<reference evidence="2" key="1">
    <citation type="submission" date="2016-01" db="EMBL/GenBank/DDBJ databases">
        <title>Draft genome of Chromobacterium sp. F49.</title>
        <authorList>
            <person name="Hong K.W."/>
        </authorList>
    </citation>
    <scope>NUCLEOTIDE SEQUENCE [LARGE SCALE GENOMIC DNA]</scope>
    <source>
        <strain evidence="2">CN3</strain>
    </source>
</reference>
<evidence type="ECO:0000313" key="2">
    <source>
        <dbReference type="Proteomes" id="UP000076609"/>
    </source>
</evidence>
<gene>
    <name evidence="1" type="ORF">AVT10_15440</name>
</gene>
<dbReference type="Proteomes" id="UP000076609">
    <property type="component" value="Unassembled WGS sequence"/>
</dbReference>
<comment type="caution">
    <text evidence="1">The sequence shown here is derived from an EMBL/GenBank/DDBJ whole genome shotgun (WGS) entry which is preliminary data.</text>
</comment>
<name>A0ABR5YBQ1_9SPHN</name>
<dbReference type="EMBL" id="LQQO01000019">
    <property type="protein sequence ID" value="KZE13584.1"/>
    <property type="molecule type" value="Genomic_DNA"/>
</dbReference>
<keyword evidence="2" id="KW-1185">Reference proteome</keyword>
<protein>
    <submittedName>
        <fullName evidence="1">Uncharacterized protein</fullName>
    </submittedName>
</protein>
<evidence type="ECO:0000313" key="1">
    <source>
        <dbReference type="EMBL" id="KZE13584.1"/>
    </source>
</evidence>